<proteinExistence type="inferred from homology"/>
<evidence type="ECO:0000313" key="4">
    <source>
        <dbReference type="EMBL" id="OHV38897.1"/>
    </source>
</evidence>
<name>A0A1S1QYY5_9ACTN</name>
<dbReference type="Proteomes" id="UP000179627">
    <property type="component" value="Unassembled WGS sequence"/>
</dbReference>
<accession>A0A1S1QYY5</accession>
<evidence type="ECO:0000256" key="2">
    <source>
        <dbReference type="ARBA" id="ARBA00022729"/>
    </source>
</evidence>
<dbReference type="InterPro" id="IPR051010">
    <property type="entry name" value="BCAA_transport"/>
</dbReference>
<dbReference type="Gene3D" id="3.40.50.2300">
    <property type="match status" value="2"/>
</dbReference>
<organism evidence="4 5">
    <name type="scientific">Parafrankia colletiae</name>
    <dbReference type="NCBI Taxonomy" id="573497"/>
    <lineage>
        <taxon>Bacteria</taxon>
        <taxon>Bacillati</taxon>
        <taxon>Actinomycetota</taxon>
        <taxon>Actinomycetes</taxon>
        <taxon>Frankiales</taxon>
        <taxon>Frankiaceae</taxon>
        <taxon>Parafrankia</taxon>
    </lineage>
</organism>
<dbReference type="PANTHER" id="PTHR30483:SF6">
    <property type="entry name" value="PERIPLASMIC BINDING PROTEIN OF ABC TRANSPORTER FOR NATURAL AMINO ACIDS"/>
    <property type="match status" value="1"/>
</dbReference>
<dbReference type="InterPro" id="IPR028082">
    <property type="entry name" value="Peripla_BP_I"/>
</dbReference>
<dbReference type="SUPFAM" id="SSF53822">
    <property type="entry name" value="Periplasmic binding protein-like I"/>
    <property type="match status" value="1"/>
</dbReference>
<dbReference type="EMBL" id="MBLM01000108">
    <property type="protein sequence ID" value="OHV38897.1"/>
    <property type="molecule type" value="Genomic_DNA"/>
</dbReference>
<dbReference type="CDD" id="cd06337">
    <property type="entry name" value="PBP1_ABC_ligand_binding-like"/>
    <property type="match status" value="1"/>
</dbReference>
<evidence type="ECO:0000313" key="5">
    <source>
        <dbReference type="Proteomes" id="UP000179627"/>
    </source>
</evidence>
<keyword evidence="2" id="KW-0732">Signal</keyword>
<feature type="domain" description="Leucine-binding protein" evidence="3">
    <location>
        <begin position="94"/>
        <end position="448"/>
    </location>
</feature>
<sequence>MFWSDRVAGTRRRHAAQEILNHGGSGLPDPGGADLVTAPESPAGPRVEMRPEGWRLVDRRGLLKAAGMAAAAVPSAALLAACGGGSSGSGSRAVRIGMVSPQTGALRNFADVDNHVVERMRNQFKDGIRVGRNTLPVEIFVRDGQSDRNRAASAAADLIFTDRVDVVLVGGTADNVNPVSDICEAQGVPCISSAVPWEAWFYARGGDPQRPFVWTYHLNWGMADLRAAYRGMWSPLEVPRSVALLLPRDQEGDAFANVDYGLPKLGEEGFQIVGRPEDYRYNVDARSYSSIVRNIVENEVSIIAGVPNVTDFSAFWRELNEQNYRPHIVCLSRALLFRDDLQAFGTAAKGFSTEVGWSPRHQFRSYLTQRTAEEIAAEYNDDKGRPWSPILGFTHAMFEVLAQALVTVESIDEPQGIADAISRLQQARTVVGPVTFGDQAKQLPKNVASVPLAGGVWTQQNNEFGLHVVSATTPGLNVAVEPDQRMIDLRSQEGN</sequence>
<dbReference type="Pfam" id="PF13458">
    <property type="entry name" value="Peripla_BP_6"/>
    <property type="match status" value="1"/>
</dbReference>
<keyword evidence="5" id="KW-1185">Reference proteome</keyword>
<evidence type="ECO:0000259" key="3">
    <source>
        <dbReference type="Pfam" id="PF13458"/>
    </source>
</evidence>
<dbReference type="InterPro" id="IPR028081">
    <property type="entry name" value="Leu-bd"/>
</dbReference>
<evidence type="ECO:0000256" key="1">
    <source>
        <dbReference type="ARBA" id="ARBA00010062"/>
    </source>
</evidence>
<dbReference type="PANTHER" id="PTHR30483">
    <property type="entry name" value="LEUCINE-SPECIFIC-BINDING PROTEIN"/>
    <property type="match status" value="1"/>
</dbReference>
<protein>
    <submittedName>
        <fullName evidence="4">Twin-arginine translocation pathway signal protein</fullName>
    </submittedName>
</protein>
<comment type="similarity">
    <text evidence="1">Belongs to the leucine-binding protein family.</text>
</comment>
<gene>
    <name evidence="4" type="ORF">CC117_04060</name>
</gene>
<reference evidence="5" key="1">
    <citation type="submission" date="2016-07" db="EMBL/GenBank/DDBJ databases">
        <title>Sequence Frankia sp. strain CcI1.17.</title>
        <authorList>
            <person name="Ghodhbane-Gtari F."/>
            <person name="Swanson E."/>
            <person name="Gueddou A."/>
            <person name="Morris K."/>
            <person name="Hezbri K."/>
            <person name="Ktari A."/>
            <person name="Nouioui I."/>
            <person name="Abebe-Akele F."/>
            <person name="Simpson S."/>
            <person name="Thomas K."/>
            <person name="Gtari M."/>
            <person name="Tisa L.S."/>
            <person name="Hurst S."/>
        </authorList>
    </citation>
    <scope>NUCLEOTIDE SEQUENCE [LARGE SCALE GENOMIC DNA]</scope>
    <source>
        <strain evidence="5">Cc1.17</strain>
    </source>
</reference>
<comment type="caution">
    <text evidence="4">The sequence shown here is derived from an EMBL/GenBank/DDBJ whole genome shotgun (WGS) entry which is preliminary data.</text>
</comment>
<dbReference type="AlphaFoldDB" id="A0A1S1QYY5"/>
<dbReference type="OrthoDB" id="6753945at2"/>